<feature type="domain" description="HD" evidence="1">
    <location>
        <begin position="139"/>
        <end position="262"/>
    </location>
</feature>
<dbReference type="Gene3D" id="1.10.3210.10">
    <property type="entry name" value="Hypothetical protein af1432"/>
    <property type="match status" value="1"/>
</dbReference>
<keyword evidence="4" id="KW-1185">Reference proteome</keyword>
<proteinExistence type="predicted"/>
<dbReference type="EMBL" id="JAMKBI010000009">
    <property type="protein sequence ID" value="MCZ8534184.1"/>
    <property type="molecule type" value="Genomic_DNA"/>
</dbReference>
<dbReference type="AlphaFoldDB" id="A0A9X3LB71"/>
<evidence type="ECO:0000259" key="1">
    <source>
        <dbReference type="PROSITE" id="PS51831"/>
    </source>
</evidence>
<accession>A0A9X3LB71</accession>
<dbReference type="PANTHER" id="PTHR43155:SF2">
    <property type="entry name" value="CYCLIC DI-GMP PHOSPHODIESTERASE PA4108"/>
    <property type="match status" value="1"/>
</dbReference>
<dbReference type="Proteomes" id="UP001152172">
    <property type="component" value="Unassembled WGS sequence"/>
</dbReference>
<gene>
    <name evidence="3" type="ORF">M9R61_12755</name>
</gene>
<dbReference type="InterPro" id="IPR037522">
    <property type="entry name" value="HD_GYP_dom"/>
</dbReference>
<dbReference type="CDD" id="cd00077">
    <property type="entry name" value="HDc"/>
    <property type="match status" value="1"/>
</dbReference>
<dbReference type="InterPro" id="IPR003607">
    <property type="entry name" value="HD/PDEase_dom"/>
</dbReference>
<dbReference type="SUPFAM" id="SSF109604">
    <property type="entry name" value="HD-domain/PDEase-like"/>
    <property type="match status" value="1"/>
</dbReference>
<evidence type="ECO:0000259" key="2">
    <source>
        <dbReference type="PROSITE" id="PS51832"/>
    </source>
</evidence>
<evidence type="ECO:0000313" key="4">
    <source>
        <dbReference type="Proteomes" id="UP001152172"/>
    </source>
</evidence>
<dbReference type="PANTHER" id="PTHR43155">
    <property type="entry name" value="CYCLIC DI-GMP PHOSPHODIESTERASE PA4108-RELATED"/>
    <property type="match status" value="1"/>
</dbReference>
<comment type="caution">
    <text evidence="3">The sequence shown here is derived from an EMBL/GenBank/DDBJ whole genome shotgun (WGS) entry which is preliminary data.</text>
</comment>
<dbReference type="PROSITE" id="PS51832">
    <property type="entry name" value="HD_GYP"/>
    <property type="match status" value="1"/>
</dbReference>
<dbReference type="RefSeq" id="WP_269922396.1">
    <property type="nucleotide sequence ID" value="NZ_JAMKBI010000009.1"/>
</dbReference>
<reference evidence="3" key="1">
    <citation type="submission" date="2022-05" db="EMBL/GenBank/DDBJ databases">
        <authorList>
            <person name="Colautti A."/>
            <person name="Iacumin L."/>
        </authorList>
    </citation>
    <scope>NUCLEOTIDE SEQUENCE</scope>
    <source>
        <strain evidence="3">DSM 30747</strain>
    </source>
</reference>
<dbReference type="SMART" id="SM00471">
    <property type="entry name" value="HDc"/>
    <property type="match status" value="1"/>
</dbReference>
<protein>
    <submittedName>
        <fullName evidence="3">HD-GYP domain-containing protein</fullName>
    </submittedName>
</protein>
<dbReference type="InterPro" id="IPR006675">
    <property type="entry name" value="HDIG_dom"/>
</dbReference>
<dbReference type="InterPro" id="IPR006674">
    <property type="entry name" value="HD_domain"/>
</dbReference>
<name>A0A9X3LB71_9BACI</name>
<dbReference type="Pfam" id="PF13487">
    <property type="entry name" value="HD_5"/>
    <property type="match status" value="1"/>
</dbReference>
<dbReference type="PROSITE" id="PS51831">
    <property type="entry name" value="HD"/>
    <property type="match status" value="1"/>
</dbReference>
<evidence type="ECO:0000313" key="3">
    <source>
        <dbReference type="EMBL" id="MCZ8534184.1"/>
    </source>
</evidence>
<sequence length="368" mass="41088">MRLVKIDKYKPGMRLGKPILNDNGKILLAKGVELIDRLIPKLKKYNVSTIYIEDEVSEGIEIVESIPEALRVEALHTITKGFQALTDLNQSNSNLQGMMKSSRAIRSFQKVFKDIVASLTDNQHALNLLATTKVHENYVFNHSLNVSIYACQLALENGLPLKNVEEIGLGAMLHDLGKVHVPLELLNKQGELTKEENAIVKQHCEKGFEVLRKIHEIPLTVAHCAFQHHERVDGTGYPRGLKGDEIHKYAKIVSVADVFDTVTNPRAFKPAVLPHQGLEILYAGSDTQFDTHQVNLFRECIAIYPPGLTVTLNDGRTGIVSKYNYNSAGRPVIRITNNEVNENVSPYELNLGARENLMLEIVMADALI</sequence>
<feature type="domain" description="HD-GYP" evidence="2">
    <location>
        <begin position="117"/>
        <end position="313"/>
    </location>
</feature>
<organism evidence="3 4">
    <name type="scientific">Psychrobacillus psychrodurans</name>
    <dbReference type="NCBI Taxonomy" id="126157"/>
    <lineage>
        <taxon>Bacteria</taxon>
        <taxon>Bacillati</taxon>
        <taxon>Bacillota</taxon>
        <taxon>Bacilli</taxon>
        <taxon>Bacillales</taxon>
        <taxon>Bacillaceae</taxon>
        <taxon>Psychrobacillus</taxon>
    </lineage>
</organism>
<dbReference type="NCBIfam" id="TIGR00277">
    <property type="entry name" value="HDIG"/>
    <property type="match status" value="1"/>
</dbReference>